<sequence length="228" mass="23991">MCNLTTQWAVPSNGPLNAGSVREINSRVSPSKNMINTPPGDAAEDEVGAAGSGSVGTQGEAAVNESCTVMKDFLDPERPLSGAAARNFRREAASIQAEPAWTTADPSPSTQLRWRRLKLSERMGPYCRCLCLSAGSWSFVPSCSPSALQDDEPQTQTPSPPSEGEGRARNGLSIHRGSRGALKNIANEGSNASGRYGVLQMLAAFKFAIALLASPRSPPRQPFSCGGG</sequence>
<evidence type="ECO:0000313" key="3">
    <source>
        <dbReference type="Proteomes" id="UP001178508"/>
    </source>
</evidence>
<evidence type="ECO:0000256" key="1">
    <source>
        <dbReference type="SAM" id="MobiDB-lite"/>
    </source>
</evidence>
<evidence type="ECO:0000313" key="2">
    <source>
        <dbReference type="EMBL" id="CAJ1056823.1"/>
    </source>
</evidence>
<protein>
    <submittedName>
        <fullName evidence="2">Uncharacterized protein</fullName>
    </submittedName>
</protein>
<name>A0AAV1F709_XYRNO</name>
<dbReference type="EMBL" id="OY660868">
    <property type="protein sequence ID" value="CAJ1056823.1"/>
    <property type="molecule type" value="Genomic_DNA"/>
</dbReference>
<proteinExistence type="predicted"/>
<accession>A0AAV1F709</accession>
<feature type="region of interest" description="Disordered" evidence="1">
    <location>
        <begin position="143"/>
        <end position="178"/>
    </location>
</feature>
<reference evidence="2" key="1">
    <citation type="submission" date="2023-08" db="EMBL/GenBank/DDBJ databases">
        <authorList>
            <person name="Alioto T."/>
            <person name="Alioto T."/>
            <person name="Gomez Garrido J."/>
        </authorList>
    </citation>
    <scope>NUCLEOTIDE SEQUENCE</scope>
</reference>
<organism evidence="2 3">
    <name type="scientific">Xyrichtys novacula</name>
    <name type="common">Pearly razorfish</name>
    <name type="synonym">Hemipteronotus novacula</name>
    <dbReference type="NCBI Taxonomy" id="13765"/>
    <lineage>
        <taxon>Eukaryota</taxon>
        <taxon>Metazoa</taxon>
        <taxon>Chordata</taxon>
        <taxon>Craniata</taxon>
        <taxon>Vertebrata</taxon>
        <taxon>Euteleostomi</taxon>
        <taxon>Actinopterygii</taxon>
        <taxon>Neopterygii</taxon>
        <taxon>Teleostei</taxon>
        <taxon>Neoteleostei</taxon>
        <taxon>Acanthomorphata</taxon>
        <taxon>Eupercaria</taxon>
        <taxon>Labriformes</taxon>
        <taxon>Labridae</taxon>
        <taxon>Xyrichtys</taxon>
    </lineage>
</organism>
<dbReference type="Proteomes" id="UP001178508">
    <property type="component" value="Chromosome 5"/>
</dbReference>
<feature type="region of interest" description="Disordered" evidence="1">
    <location>
        <begin position="29"/>
        <end position="58"/>
    </location>
</feature>
<dbReference type="AlphaFoldDB" id="A0AAV1F709"/>
<keyword evidence="3" id="KW-1185">Reference proteome</keyword>
<gene>
    <name evidence="2" type="ORF">XNOV1_A011317</name>
</gene>